<comment type="caution">
    <text evidence="6">The sequence shown here is derived from an EMBL/GenBank/DDBJ whole genome shotgun (WGS) entry which is preliminary data.</text>
</comment>
<evidence type="ECO:0000313" key="7">
    <source>
        <dbReference type="Proteomes" id="UP000663868"/>
    </source>
</evidence>
<keyword evidence="3" id="KW-0479">Metal-binding</keyword>
<name>A0A819K3I7_9BILA</name>
<dbReference type="InterPro" id="IPR044399">
    <property type="entry name" value="Mb-like_M"/>
</dbReference>
<dbReference type="Gene3D" id="1.10.490.10">
    <property type="entry name" value="Globins"/>
    <property type="match status" value="1"/>
</dbReference>
<evidence type="ECO:0000313" key="6">
    <source>
        <dbReference type="EMBL" id="CAF3937884.1"/>
    </source>
</evidence>
<evidence type="ECO:0000313" key="5">
    <source>
        <dbReference type="EMBL" id="CAF1378249.1"/>
    </source>
</evidence>
<dbReference type="InterPro" id="IPR009050">
    <property type="entry name" value="Globin-like_sf"/>
</dbReference>
<keyword evidence="4" id="KW-0408">Iron</keyword>
<keyword evidence="2" id="KW-0349">Heme</keyword>
<dbReference type="Proteomes" id="UP000663860">
    <property type="component" value="Unassembled WGS sequence"/>
</dbReference>
<evidence type="ECO:0000256" key="3">
    <source>
        <dbReference type="ARBA" id="ARBA00022723"/>
    </source>
</evidence>
<sequence length="179" mass="21287">MGCSYSTLNRIETEQRFKPDDILYLTQSWNMIKAHEFQKFTQQILIRTINQSPSFRKLCMSKVNVDGNNYDFGQHDSCLRDDKSWQMGLPDYSLQVIYTVDELLSIISNKNHSKIQFESFNLIEKDMFIGNETLLIIKQNILEMLREQLPILNYNFTTDVERAWNKFLTFIIEYMSKNK</sequence>
<dbReference type="GO" id="GO:0046872">
    <property type="term" value="F:metal ion binding"/>
    <property type="evidence" value="ECO:0007669"/>
    <property type="project" value="UniProtKB-KW"/>
</dbReference>
<reference evidence="6" key="1">
    <citation type="submission" date="2021-02" db="EMBL/GenBank/DDBJ databases">
        <authorList>
            <person name="Nowell W R."/>
        </authorList>
    </citation>
    <scope>NUCLEOTIDE SEQUENCE</scope>
</reference>
<dbReference type="InterPro" id="IPR012292">
    <property type="entry name" value="Globin/Proto"/>
</dbReference>
<accession>A0A819K3I7</accession>
<dbReference type="EMBL" id="CAJNOE010001039">
    <property type="protein sequence ID" value="CAF1378249.1"/>
    <property type="molecule type" value="Genomic_DNA"/>
</dbReference>
<protein>
    <submittedName>
        <fullName evidence="6">Uncharacterized protein</fullName>
    </submittedName>
</protein>
<gene>
    <name evidence="5" type="ORF">IZO911_LOCUS38256</name>
    <name evidence="6" type="ORF">KXQ929_LOCUS24852</name>
</gene>
<dbReference type="Proteomes" id="UP000663868">
    <property type="component" value="Unassembled WGS sequence"/>
</dbReference>
<dbReference type="SUPFAM" id="SSF46458">
    <property type="entry name" value="Globin-like"/>
    <property type="match status" value="1"/>
</dbReference>
<dbReference type="CDD" id="cd01040">
    <property type="entry name" value="Mb-like"/>
    <property type="match status" value="1"/>
</dbReference>
<organism evidence="6 7">
    <name type="scientific">Adineta steineri</name>
    <dbReference type="NCBI Taxonomy" id="433720"/>
    <lineage>
        <taxon>Eukaryota</taxon>
        <taxon>Metazoa</taxon>
        <taxon>Spiralia</taxon>
        <taxon>Gnathifera</taxon>
        <taxon>Rotifera</taxon>
        <taxon>Eurotatoria</taxon>
        <taxon>Bdelloidea</taxon>
        <taxon>Adinetida</taxon>
        <taxon>Adinetidae</taxon>
        <taxon>Adineta</taxon>
    </lineage>
</organism>
<evidence type="ECO:0000256" key="2">
    <source>
        <dbReference type="ARBA" id="ARBA00022617"/>
    </source>
</evidence>
<evidence type="ECO:0000256" key="1">
    <source>
        <dbReference type="ARBA" id="ARBA00022448"/>
    </source>
</evidence>
<evidence type="ECO:0000256" key="4">
    <source>
        <dbReference type="ARBA" id="ARBA00023004"/>
    </source>
</evidence>
<dbReference type="EMBL" id="CAJOBB010002099">
    <property type="protein sequence ID" value="CAF3937884.1"/>
    <property type="molecule type" value="Genomic_DNA"/>
</dbReference>
<dbReference type="GO" id="GO:0020037">
    <property type="term" value="F:heme binding"/>
    <property type="evidence" value="ECO:0007669"/>
    <property type="project" value="InterPro"/>
</dbReference>
<dbReference type="GO" id="GO:0019825">
    <property type="term" value="F:oxygen binding"/>
    <property type="evidence" value="ECO:0007669"/>
    <property type="project" value="InterPro"/>
</dbReference>
<proteinExistence type="predicted"/>
<keyword evidence="1" id="KW-0813">Transport</keyword>
<dbReference type="AlphaFoldDB" id="A0A819K3I7"/>